<comment type="similarity">
    <text evidence="1">Belongs to the bacterial ribosomal protein bS6 family.</text>
</comment>
<dbReference type="GO" id="GO:0006412">
    <property type="term" value="P:translation"/>
    <property type="evidence" value="ECO:0007669"/>
    <property type="project" value="InterPro"/>
</dbReference>
<keyword evidence="8" id="KW-1185">Reference proteome</keyword>
<keyword evidence="3" id="KW-0687">Ribonucleoprotein</keyword>
<evidence type="ECO:0000256" key="1">
    <source>
        <dbReference type="ARBA" id="ARBA00009512"/>
    </source>
</evidence>
<evidence type="ECO:0000256" key="2">
    <source>
        <dbReference type="ARBA" id="ARBA00022980"/>
    </source>
</evidence>
<reference evidence="7" key="1">
    <citation type="submission" date="2017-11" db="EMBL/GenBank/DDBJ databases">
        <authorList>
            <person name="Jian Z."/>
        </authorList>
    </citation>
    <scope>NUCLEOTIDE SEQUENCE</scope>
    <source>
        <strain evidence="7">YC</strain>
    </source>
</reference>
<dbReference type="GO" id="GO:1990904">
    <property type="term" value="C:ribonucleoprotein complex"/>
    <property type="evidence" value="ECO:0007669"/>
    <property type="project" value="UniProtKB-KW"/>
</dbReference>
<evidence type="ECO:0000256" key="3">
    <source>
        <dbReference type="ARBA" id="ARBA00023274"/>
    </source>
</evidence>
<evidence type="ECO:0000256" key="5">
    <source>
        <dbReference type="ARBA" id="ARBA00035294"/>
    </source>
</evidence>
<dbReference type="Pfam" id="PF01250">
    <property type="entry name" value="Ribosomal_S6"/>
    <property type="match status" value="1"/>
</dbReference>
<dbReference type="AlphaFoldDB" id="A0A974WKE1"/>
<keyword evidence="2" id="KW-0689">Ribosomal protein</keyword>
<dbReference type="Proteomes" id="UP000663075">
    <property type="component" value="Chromosome"/>
</dbReference>
<comment type="function">
    <text evidence="4">Binds together with bS18 to 16S ribosomal RNA.</text>
</comment>
<name>A0A974WKE1_9PROT</name>
<evidence type="ECO:0000256" key="4">
    <source>
        <dbReference type="ARBA" id="ARBA00035104"/>
    </source>
</evidence>
<dbReference type="Gene3D" id="3.30.70.60">
    <property type="match status" value="1"/>
</dbReference>
<dbReference type="InterPro" id="IPR000529">
    <property type="entry name" value="Ribosomal_bS6"/>
</dbReference>
<evidence type="ECO:0000256" key="6">
    <source>
        <dbReference type="ARBA" id="ARBA00035520"/>
    </source>
</evidence>
<proteinExistence type="inferred from homology"/>
<dbReference type="GO" id="GO:0019843">
    <property type="term" value="F:rRNA binding"/>
    <property type="evidence" value="ECO:0007669"/>
    <property type="project" value="InterPro"/>
</dbReference>
<dbReference type="EMBL" id="CP024850">
    <property type="protein sequence ID" value="QSF25255.1"/>
    <property type="molecule type" value="Genomic_DNA"/>
</dbReference>
<evidence type="ECO:0000313" key="7">
    <source>
        <dbReference type="EMBL" id="QSF25255.1"/>
    </source>
</evidence>
<dbReference type="GO" id="GO:0005840">
    <property type="term" value="C:ribosome"/>
    <property type="evidence" value="ECO:0007669"/>
    <property type="project" value="UniProtKB-KW"/>
</dbReference>
<dbReference type="GO" id="GO:0003735">
    <property type="term" value="F:structural constituent of ribosome"/>
    <property type="evidence" value="ECO:0007669"/>
    <property type="project" value="InterPro"/>
</dbReference>
<protein>
    <recommendedName>
        <fullName evidence="5">Small ribosomal subunit protein bS6</fullName>
    </recommendedName>
    <alternativeName>
        <fullName evidence="6">30S ribosomal protein S6</fullName>
    </alternativeName>
</protein>
<sequence length="119" mass="14903">MKIYEIVIIFNHNYIIFIDNFIKFFKNYLIYNNFIILKLEKWGLLNFKYVINNNKKGYFVALYFRMNSLYFLKFLKYVKSFSYIVRIFYSVIKKYKNFINKLCFNRIIKKNEKIIKNFK</sequence>
<dbReference type="SUPFAM" id="SSF54995">
    <property type="entry name" value="Ribosomal protein S6"/>
    <property type="match status" value="1"/>
</dbReference>
<organism evidence="7 8">
    <name type="scientific">Candidatus Nasuia deltocephalincola</name>
    <dbReference type="NCBI Taxonomy" id="1160784"/>
    <lineage>
        <taxon>Bacteria</taxon>
        <taxon>Pseudomonadati</taxon>
        <taxon>Pseudomonadota</taxon>
        <taxon>Betaproteobacteria</taxon>
        <taxon>Candidatus Nasuia</taxon>
    </lineage>
</organism>
<accession>A0A974WKE1</accession>
<evidence type="ECO:0000313" key="8">
    <source>
        <dbReference type="Proteomes" id="UP000663075"/>
    </source>
</evidence>
<gene>
    <name evidence="7" type="ORF">CU086_00180</name>
</gene>
<dbReference type="InterPro" id="IPR035980">
    <property type="entry name" value="Ribosomal_bS6_sf"/>
</dbReference>
<dbReference type="InterPro" id="IPR014717">
    <property type="entry name" value="Transl_elong_EF1B/ribsomal_bS6"/>
</dbReference>